<dbReference type="GeneID" id="9225663"/>
<protein>
    <submittedName>
        <fullName evidence="2">Uncharacterized protein</fullName>
    </submittedName>
</protein>
<dbReference type="AlphaFoldDB" id="C5FCX1"/>
<feature type="region of interest" description="Disordered" evidence="1">
    <location>
        <begin position="50"/>
        <end position="144"/>
    </location>
</feature>
<reference evidence="3" key="1">
    <citation type="journal article" date="2012" name="MBio">
        <title>Comparative genome analysis of Trichophyton rubrum and related dermatophytes reveals candidate genes involved in infection.</title>
        <authorList>
            <person name="Martinez D.A."/>
            <person name="Oliver B.G."/>
            <person name="Graeser Y."/>
            <person name="Goldberg J.M."/>
            <person name="Li W."/>
            <person name="Martinez-Rossi N.M."/>
            <person name="Monod M."/>
            <person name="Shelest E."/>
            <person name="Barton R.C."/>
            <person name="Birch E."/>
            <person name="Brakhage A.A."/>
            <person name="Chen Z."/>
            <person name="Gurr S.J."/>
            <person name="Heiman D."/>
            <person name="Heitman J."/>
            <person name="Kosti I."/>
            <person name="Rossi A."/>
            <person name="Saif S."/>
            <person name="Samalova M."/>
            <person name="Saunders C.W."/>
            <person name="Shea T."/>
            <person name="Summerbell R.C."/>
            <person name="Xu J."/>
            <person name="Young S."/>
            <person name="Zeng Q."/>
            <person name="Birren B.W."/>
            <person name="Cuomo C.A."/>
            <person name="White T.C."/>
        </authorList>
    </citation>
    <scope>NUCLEOTIDE SEQUENCE [LARGE SCALE GENOMIC DNA]</scope>
    <source>
        <strain evidence="3">ATCC MYA-4605 / CBS 113480</strain>
    </source>
</reference>
<gene>
    <name evidence="2" type="ORF">MCYG_00543</name>
</gene>
<organism evidence="2 3">
    <name type="scientific">Arthroderma otae (strain ATCC MYA-4605 / CBS 113480)</name>
    <name type="common">Microsporum canis</name>
    <dbReference type="NCBI Taxonomy" id="554155"/>
    <lineage>
        <taxon>Eukaryota</taxon>
        <taxon>Fungi</taxon>
        <taxon>Dikarya</taxon>
        <taxon>Ascomycota</taxon>
        <taxon>Pezizomycotina</taxon>
        <taxon>Eurotiomycetes</taxon>
        <taxon>Eurotiomycetidae</taxon>
        <taxon>Onygenales</taxon>
        <taxon>Arthrodermataceae</taxon>
        <taxon>Microsporum</taxon>
    </lineage>
</organism>
<dbReference type="Proteomes" id="UP000002035">
    <property type="component" value="Unassembled WGS sequence"/>
</dbReference>
<dbReference type="CDD" id="cd00167">
    <property type="entry name" value="SANT"/>
    <property type="match status" value="1"/>
</dbReference>
<evidence type="ECO:0000313" key="3">
    <source>
        <dbReference type="Proteomes" id="UP000002035"/>
    </source>
</evidence>
<feature type="compositionally biased region" description="Basic and acidic residues" evidence="1">
    <location>
        <begin position="92"/>
        <end position="102"/>
    </location>
</feature>
<dbReference type="STRING" id="554155.C5FCX1"/>
<dbReference type="RefSeq" id="XP_002850439.1">
    <property type="nucleotide sequence ID" value="XM_002850393.1"/>
</dbReference>
<feature type="region of interest" description="Disordered" evidence="1">
    <location>
        <begin position="1"/>
        <end position="23"/>
    </location>
</feature>
<dbReference type="eggNOG" id="ENOG502RKTK">
    <property type="taxonomic scope" value="Eukaryota"/>
</dbReference>
<dbReference type="InterPro" id="IPR001005">
    <property type="entry name" value="SANT/Myb"/>
</dbReference>
<accession>C5FCX1</accession>
<sequence length="591" mass="66176">MRRSNRILRRHDDDDDDDVEGPSAQLSFDLKTIAKRSAAKRIGSALIKQAETLGETPTQKPTHTTVGISLNSISPADSDIGTLRGKLKRPRRNQERRLKSSSEDIYDVDEAPLNAVETRDGASAHSGFTPDTESSDDEPSSSYVECEDVIGLQHPPDIPPEVPLVMIEKAPVAEFKEMATGRDGVATSDGSGKQDEVLDNGRADPPSNLTEPKGNPMFESEYGPTSTDSDEDEDEDVDEDENGREDVLETLEQKEVVLPKDASEDDIYLEISDTDVYTEYGLRDDSTFWDASKIFDQEQNWRELISEAKRLIKQTNGLTTGSTKDLFRSISNGIDTYKESIDSKNKNQSFNYLEAEHSSTASIERQVSQVLIDLYPYNVDLPKNLSKLTSTTHEVATDTIPGMVGLLQWCLVAHYSNDSVTAEGIDQLTRLLDSLGKLCEAVQAEPPRPTPELADKLKITSVLVRFMSYVFRHQQLNTRKPATTQPLIGRPQNLGQHHDEHEAGLIESEASITALQEKCPWSRAESEALFDALQKYRGPERYNLILRELRDVLGHRSVEELREKTMETRAGLLALPDEKRPHYSQWSFLDQ</sequence>
<dbReference type="VEuPathDB" id="FungiDB:MCYG_00543"/>
<dbReference type="OrthoDB" id="5431211at2759"/>
<proteinExistence type="predicted"/>
<dbReference type="EMBL" id="DS995701">
    <property type="protein sequence ID" value="EEQ27655.1"/>
    <property type="molecule type" value="Genomic_DNA"/>
</dbReference>
<dbReference type="OMA" id="IWDAREI"/>
<dbReference type="HOGENOM" id="CLU_484129_0_0_1"/>
<feature type="compositionally biased region" description="Acidic residues" evidence="1">
    <location>
        <begin position="228"/>
        <end position="243"/>
    </location>
</feature>
<feature type="region of interest" description="Disordered" evidence="1">
    <location>
        <begin position="178"/>
        <end position="243"/>
    </location>
</feature>
<feature type="compositionally biased region" description="Polar residues" evidence="1">
    <location>
        <begin position="55"/>
        <end position="75"/>
    </location>
</feature>
<name>C5FCX1_ARTOC</name>
<keyword evidence="3" id="KW-1185">Reference proteome</keyword>
<feature type="compositionally biased region" description="Basic and acidic residues" evidence="1">
    <location>
        <begin position="192"/>
        <end position="202"/>
    </location>
</feature>
<evidence type="ECO:0000256" key="1">
    <source>
        <dbReference type="SAM" id="MobiDB-lite"/>
    </source>
</evidence>
<evidence type="ECO:0000313" key="2">
    <source>
        <dbReference type="EMBL" id="EEQ27655.1"/>
    </source>
</evidence>